<name>A0A6G9YEY8_9NOCA</name>
<dbReference type="PANTHER" id="PTHR43289">
    <property type="entry name" value="MITOGEN-ACTIVATED PROTEIN KINASE KINASE KINASE 20-RELATED"/>
    <property type="match status" value="1"/>
</dbReference>
<feature type="region of interest" description="Disordered" evidence="6">
    <location>
        <begin position="293"/>
        <end position="376"/>
    </location>
</feature>
<feature type="domain" description="Protein kinase" evidence="7">
    <location>
        <begin position="15"/>
        <end position="275"/>
    </location>
</feature>
<dbReference type="Pfam" id="PF00069">
    <property type="entry name" value="Pkinase"/>
    <property type="match status" value="1"/>
</dbReference>
<organism evidence="8 9">
    <name type="scientific">Nocardia arthritidis</name>
    <dbReference type="NCBI Taxonomy" id="228602"/>
    <lineage>
        <taxon>Bacteria</taxon>
        <taxon>Bacillati</taxon>
        <taxon>Actinomycetota</taxon>
        <taxon>Actinomycetes</taxon>
        <taxon>Mycobacteriales</taxon>
        <taxon>Nocardiaceae</taxon>
        <taxon>Nocardia</taxon>
    </lineage>
</organism>
<feature type="compositionally biased region" description="Low complexity" evidence="6">
    <location>
        <begin position="409"/>
        <end position="439"/>
    </location>
</feature>
<dbReference type="Gene3D" id="1.10.510.10">
    <property type="entry name" value="Transferase(Phosphotransferase) domain 1"/>
    <property type="match status" value="1"/>
</dbReference>
<protein>
    <submittedName>
        <fullName evidence="8">Protein kinase</fullName>
    </submittedName>
</protein>
<evidence type="ECO:0000256" key="2">
    <source>
        <dbReference type="ARBA" id="ARBA00022741"/>
    </source>
</evidence>
<dbReference type="SUPFAM" id="SSF56112">
    <property type="entry name" value="Protein kinase-like (PK-like)"/>
    <property type="match status" value="1"/>
</dbReference>
<dbReference type="InterPro" id="IPR011009">
    <property type="entry name" value="Kinase-like_dom_sf"/>
</dbReference>
<dbReference type="Gene3D" id="3.30.200.20">
    <property type="entry name" value="Phosphorylase Kinase, domain 1"/>
    <property type="match status" value="1"/>
</dbReference>
<evidence type="ECO:0000313" key="9">
    <source>
        <dbReference type="Proteomes" id="UP000503540"/>
    </source>
</evidence>
<keyword evidence="9" id="KW-1185">Reference proteome</keyword>
<keyword evidence="4 5" id="KW-0067">ATP-binding</keyword>
<dbReference type="EMBL" id="CP046172">
    <property type="protein sequence ID" value="QIS11789.1"/>
    <property type="molecule type" value="Genomic_DNA"/>
</dbReference>
<accession>A0A6G9YEY8</accession>
<proteinExistence type="predicted"/>
<keyword evidence="2 5" id="KW-0547">Nucleotide-binding</keyword>
<dbReference type="KEGG" id="nah:F5544_19605"/>
<dbReference type="InterPro" id="IPR017441">
    <property type="entry name" value="Protein_kinase_ATP_BS"/>
</dbReference>
<evidence type="ECO:0000259" key="7">
    <source>
        <dbReference type="PROSITE" id="PS50011"/>
    </source>
</evidence>
<evidence type="ECO:0000256" key="3">
    <source>
        <dbReference type="ARBA" id="ARBA00022777"/>
    </source>
</evidence>
<dbReference type="AlphaFoldDB" id="A0A6G9YEY8"/>
<dbReference type="PROSITE" id="PS00108">
    <property type="entry name" value="PROTEIN_KINASE_ST"/>
    <property type="match status" value="1"/>
</dbReference>
<feature type="binding site" evidence="5">
    <location>
        <position position="43"/>
    </location>
    <ligand>
        <name>ATP</name>
        <dbReference type="ChEBI" id="CHEBI:30616"/>
    </ligand>
</feature>
<evidence type="ECO:0000256" key="1">
    <source>
        <dbReference type="ARBA" id="ARBA00022679"/>
    </source>
</evidence>
<gene>
    <name evidence="8" type="ORF">F5544_19605</name>
</gene>
<evidence type="ECO:0000256" key="6">
    <source>
        <dbReference type="SAM" id="MobiDB-lite"/>
    </source>
</evidence>
<dbReference type="InterPro" id="IPR008271">
    <property type="entry name" value="Ser/Thr_kinase_AS"/>
</dbReference>
<dbReference type="CDD" id="cd14014">
    <property type="entry name" value="STKc_PknB_like"/>
    <property type="match status" value="1"/>
</dbReference>
<reference evidence="8 9" key="1">
    <citation type="journal article" date="2019" name="ACS Chem. Biol.">
        <title>Identification and Mobilization of a Cryptic Antibiotic Biosynthesis Gene Locus from a Human-Pathogenic Nocardia Isolate.</title>
        <authorList>
            <person name="Herisse M."/>
            <person name="Ishida K."/>
            <person name="Porter J.L."/>
            <person name="Howden B."/>
            <person name="Hertweck C."/>
            <person name="Stinear T.P."/>
            <person name="Pidot S.J."/>
        </authorList>
    </citation>
    <scope>NUCLEOTIDE SEQUENCE [LARGE SCALE GENOMIC DNA]</scope>
    <source>
        <strain evidence="8 9">AUSMDU00012717</strain>
    </source>
</reference>
<feature type="region of interest" description="Disordered" evidence="6">
    <location>
        <begin position="409"/>
        <end position="442"/>
    </location>
</feature>
<keyword evidence="3 8" id="KW-0418">Kinase</keyword>
<evidence type="ECO:0000256" key="5">
    <source>
        <dbReference type="PROSITE-ProRule" id="PRU10141"/>
    </source>
</evidence>
<dbReference type="GO" id="GO:0004674">
    <property type="term" value="F:protein serine/threonine kinase activity"/>
    <property type="evidence" value="ECO:0007669"/>
    <property type="project" value="TreeGrafter"/>
</dbReference>
<dbReference type="Proteomes" id="UP000503540">
    <property type="component" value="Chromosome"/>
</dbReference>
<feature type="compositionally biased region" description="Polar residues" evidence="6">
    <location>
        <begin position="308"/>
        <end position="319"/>
    </location>
</feature>
<dbReference type="RefSeq" id="WP_167474552.1">
    <property type="nucleotide sequence ID" value="NZ_CP046172.1"/>
</dbReference>
<dbReference type="PANTHER" id="PTHR43289:SF34">
    <property type="entry name" value="SERINE_THREONINE-PROTEIN KINASE YBDM-RELATED"/>
    <property type="match status" value="1"/>
</dbReference>
<dbReference type="PROSITE" id="PS50011">
    <property type="entry name" value="PROTEIN_KINASE_DOM"/>
    <property type="match status" value="1"/>
</dbReference>
<dbReference type="InterPro" id="IPR000719">
    <property type="entry name" value="Prot_kinase_dom"/>
</dbReference>
<dbReference type="PROSITE" id="PS00107">
    <property type="entry name" value="PROTEIN_KINASE_ATP"/>
    <property type="match status" value="1"/>
</dbReference>
<evidence type="ECO:0000313" key="8">
    <source>
        <dbReference type="EMBL" id="QIS11789.1"/>
    </source>
</evidence>
<sequence>MRPLGADDPVRIGDYRLLGLLGVGGMGRVYLGRNAGGRTVAVKVVRPELVADAQSRERFRREVAAARLVGGQFTAPVLDADVDAEPPWLATGYVAGLSLSDAVEGFGVFGESTLLVLARGLLEALVAVHSAGIVHRDLKPSNVLLAIDGPKVIDFGIARAVTDAALTTTGKVIGSPGFMCPEQITGQPVGPAGDLFSFAGVLVFAASGHGPFGTAETMQLMWRVMYEDPRLEQLPDRLRPMVAACLAKDPENRPTTKELLDDLGRLDIPDAAGWLPGPVVEEVGRRAIRLLDLDSGPHPTTEPEAAQPDSSRIAPTQRSVPIAAPQRVTGWPDSNPVESRSDTGTPGFHTTLGSINQYPPSRPQPSDQPASPPAAPHSARLRAAVIAGAAVVAAAVAVAAFVVGSHLTGGSSAGSTSTATQAPGTTAAPVTAAASSPAGQPVQSVPQAFVGEWKGTASDALAVFDIVLTVRDGNVGAEVATSSNTGHLSGAKCERAETLTAATERQLSFTARLTGGLRGAFGCHDEGETSTVVLQPDGSLAYTTAGGVGDIRGTLQKS</sequence>
<dbReference type="SMART" id="SM00220">
    <property type="entry name" value="S_TKc"/>
    <property type="match status" value="1"/>
</dbReference>
<keyword evidence="1" id="KW-0808">Transferase</keyword>
<dbReference type="GO" id="GO:0005524">
    <property type="term" value="F:ATP binding"/>
    <property type="evidence" value="ECO:0007669"/>
    <property type="project" value="UniProtKB-UniRule"/>
</dbReference>
<evidence type="ECO:0000256" key="4">
    <source>
        <dbReference type="ARBA" id="ARBA00022840"/>
    </source>
</evidence>